<dbReference type="AlphaFoldDB" id="A0A1M4YTF4"/>
<dbReference type="InterPro" id="IPR000550">
    <property type="entry name" value="Hppk"/>
</dbReference>
<evidence type="ECO:0000256" key="4">
    <source>
        <dbReference type="ARBA" id="ARBA00022679"/>
    </source>
</evidence>
<accession>A0A1M4YTF4</accession>
<keyword evidence="5" id="KW-0547">Nucleotide-binding</keyword>
<reference evidence="10 11" key="1">
    <citation type="submission" date="2016-11" db="EMBL/GenBank/DDBJ databases">
        <authorList>
            <person name="Jaros S."/>
            <person name="Januszkiewicz K."/>
            <person name="Wedrychowicz H."/>
        </authorList>
    </citation>
    <scope>NUCLEOTIDE SEQUENCE [LARGE SCALE GENOMIC DNA]</scope>
    <source>
        <strain evidence="10 11">DSM 44666</strain>
    </source>
</reference>
<dbReference type="Pfam" id="PF01288">
    <property type="entry name" value="HPPK"/>
    <property type="match status" value="1"/>
</dbReference>
<dbReference type="CDD" id="cd00483">
    <property type="entry name" value="HPPK"/>
    <property type="match status" value="1"/>
</dbReference>
<evidence type="ECO:0000256" key="5">
    <source>
        <dbReference type="ARBA" id="ARBA00022741"/>
    </source>
</evidence>
<dbReference type="EC" id="2.7.6.3" evidence="3"/>
<dbReference type="PROSITE" id="PS00794">
    <property type="entry name" value="HPPK"/>
    <property type="match status" value="1"/>
</dbReference>
<keyword evidence="4" id="KW-0808">Transferase</keyword>
<proteinExistence type="predicted"/>
<dbReference type="GO" id="GO:0016301">
    <property type="term" value="F:kinase activity"/>
    <property type="evidence" value="ECO:0007669"/>
    <property type="project" value="UniProtKB-KW"/>
</dbReference>
<keyword evidence="6 10" id="KW-0418">Kinase</keyword>
<dbReference type="PANTHER" id="PTHR43071">
    <property type="entry name" value="2-AMINO-4-HYDROXY-6-HYDROXYMETHYLDIHYDROPTERIDINE PYROPHOSPHOKINASE"/>
    <property type="match status" value="1"/>
</dbReference>
<evidence type="ECO:0000256" key="3">
    <source>
        <dbReference type="ARBA" id="ARBA00013253"/>
    </source>
</evidence>
<evidence type="ECO:0000256" key="2">
    <source>
        <dbReference type="ARBA" id="ARBA00005051"/>
    </source>
</evidence>
<evidence type="ECO:0000313" key="10">
    <source>
        <dbReference type="EMBL" id="SHF08742.1"/>
    </source>
</evidence>
<keyword evidence="11" id="KW-1185">Reference proteome</keyword>
<feature type="domain" description="7,8-dihydro-6-hydroxymethylpterin-pyrophosphokinase" evidence="9">
    <location>
        <begin position="88"/>
        <end position="99"/>
    </location>
</feature>
<dbReference type="PANTHER" id="PTHR43071:SF1">
    <property type="entry name" value="2-AMINO-4-HYDROXY-6-HYDROXYMETHYLDIHYDROPTERIDINE PYROPHOSPHOKINASE"/>
    <property type="match status" value="1"/>
</dbReference>
<sequence length="167" mass="19155">MNIAYLGLGSNQGDRLQHLQQAIQQINRVAGISISRLSSIYETAPVGYVDQGSFFNMVCEIEVELPADVLLSEMLAIEQRLKRTRTIRFGPRTIDIDILLFDHEQIHTRDLIVPHPRMWERAFVIIPLTELIPDYKPPTPEKTIKELGKRLIQEQQIKKLNQVISAT</sequence>
<keyword evidence="8" id="KW-0289">Folate biosynthesis</keyword>
<dbReference type="UniPathway" id="UPA00077">
    <property type="reaction ID" value="UER00155"/>
</dbReference>
<evidence type="ECO:0000256" key="1">
    <source>
        <dbReference type="ARBA" id="ARBA00000198"/>
    </source>
</evidence>
<dbReference type="STRING" id="112248.SAMN05444392_107120"/>
<dbReference type="InterPro" id="IPR035907">
    <property type="entry name" value="Hppk_sf"/>
</dbReference>
<dbReference type="NCBIfam" id="TIGR01498">
    <property type="entry name" value="folK"/>
    <property type="match status" value="1"/>
</dbReference>
<dbReference type="GO" id="GO:0005524">
    <property type="term" value="F:ATP binding"/>
    <property type="evidence" value="ECO:0007669"/>
    <property type="project" value="UniProtKB-KW"/>
</dbReference>
<dbReference type="SUPFAM" id="SSF55083">
    <property type="entry name" value="6-hydroxymethyl-7,8-dihydropterin pyrophosphokinase, HPPK"/>
    <property type="match status" value="1"/>
</dbReference>
<name>A0A1M4YTF4_9BACL</name>
<dbReference type="RefSeq" id="WP_073155126.1">
    <property type="nucleotide sequence ID" value="NZ_FQVL01000007.1"/>
</dbReference>
<dbReference type="GO" id="GO:0046654">
    <property type="term" value="P:tetrahydrofolate biosynthetic process"/>
    <property type="evidence" value="ECO:0007669"/>
    <property type="project" value="UniProtKB-UniPathway"/>
</dbReference>
<dbReference type="Gene3D" id="3.30.70.560">
    <property type="entry name" value="7,8-Dihydro-6-hydroxymethylpterin-pyrophosphokinase HPPK"/>
    <property type="match status" value="1"/>
</dbReference>
<dbReference type="OrthoDB" id="9808041at2"/>
<evidence type="ECO:0000313" key="11">
    <source>
        <dbReference type="Proteomes" id="UP000184476"/>
    </source>
</evidence>
<gene>
    <name evidence="10" type="ORF">SAMN05444392_107120</name>
</gene>
<comment type="pathway">
    <text evidence="2">Cofactor biosynthesis; tetrahydrofolate biosynthesis; 2-amino-4-hydroxy-6-hydroxymethyl-7,8-dihydropteridine diphosphate from 7,8-dihydroneopterin triphosphate: step 4/4.</text>
</comment>
<dbReference type="EMBL" id="FQVL01000007">
    <property type="protein sequence ID" value="SHF08742.1"/>
    <property type="molecule type" value="Genomic_DNA"/>
</dbReference>
<dbReference type="GO" id="GO:0003848">
    <property type="term" value="F:2-amino-4-hydroxy-6-hydroxymethyldihydropteridine diphosphokinase activity"/>
    <property type="evidence" value="ECO:0007669"/>
    <property type="project" value="UniProtKB-EC"/>
</dbReference>
<evidence type="ECO:0000256" key="7">
    <source>
        <dbReference type="ARBA" id="ARBA00022840"/>
    </source>
</evidence>
<keyword evidence="7" id="KW-0067">ATP-binding</keyword>
<protein>
    <recommendedName>
        <fullName evidence="3">2-amino-4-hydroxy-6-hydroxymethyldihydropteridine diphosphokinase</fullName>
        <ecNumber evidence="3">2.7.6.3</ecNumber>
    </recommendedName>
</protein>
<comment type="catalytic activity">
    <reaction evidence="1">
        <text>6-hydroxymethyl-7,8-dihydropterin + ATP = (7,8-dihydropterin-6-yl)methyl diphosphate + AMP + H(+)</text>
        <dbReference type="Rhea" id="RHEA:11412"/>
        <dbReference type="ChEBI" id="CHEBI:15378"/>
        <dbReference type="ChEBI" id="CHEBI:30616"/>
        <dbReference type="ChEBI" id="CHEBI:44841"/>
        <dbReference type="ChEBI" id="CHEBI:72950"/>
        <dbReference type="ChEBI" id="CHEBI:456215"/>
        <dbReference type="EC" id="2.7.6.3"/>
    </reaction>
</comment>
<evidence type="ECO:0000259" key="9">
    <source>
        <dbReference type="PROSITE" id="PS00794"/>
    </source>
</evidence>
<organism evidence="10 11">
    <name type="scientific">Seinonella peptonophila</name>
    <dbReference type="NCBI Taxonomy" id="112248"/>
    <lineage>
        <taxon>Bacteria</taxon>
        <taxon>Bacillati</taxon>
        <taxon>Bacillota</taxon>
        <taxon>Bacilli</taxon>
        <taxon>Bacillales</taxon>
        <taxon>Thermoactinomycetaceae</taxon>
        <taxon>Seinonella</taxon>
    </lineage>
</organism>
<dbReference type="Proteomes" id="UP000184476">
    <property type="component" value="Unassembled WGS sequence"/>
</dbReference>
<dbReference type="GO" id="GO:0046656">
    <property type="term" value="P:folic acid biosynthetic process"/>
    <property type="evidence" value="ECO:0007669"/>
    <property type="project" value="UniProtKB-KW"/>
</dbReference>
<evidence type="ECO:0000256" key="8">
    <source>
        <dbReference type="ARBA" id="ARBA00022909"/>
    </source>
</evidence>
<evidence type="ECO:0000256" key="6">
    <source>
        <dbReference type="ARBA" id="ARBA00022777"/>
    </source>
</evidence>